<evidence type="ECO:0000313" key="3">
    <source>
        <dbReference type="Proteomes" id="UP001212841"/>
    </source>
</evidence>
<comment type="caution">
    <text evidence="2">The sequence shown here is derived from an EMBL/GenBank/DDBJ whole genome shotgun (WGS) entry which is preliminary data.</text>
</comment>
<sequence length="310" mass="34324">MLPRPHLHFTRHLISSTNPKVHLAINTYHPPLPPSPQPNPPHKLSLILTHATSLHKELWEPIISHLLHSHVAPTIHAIHTWDLRGHGDSSVDQDALAKGKLDWMDLARDLGAIMDWVKERDGKVSLVGIGHSIGGAATLGLQIFNPTFSAILAIEPVIWTDEVLKLRYGADANLDETAPDDLVNNALRRKASFDSREELFKYLKQKPFFSTWTDAALQIYMVVMEGIAIQTQRIDSLKDDDDGFTHPPTSPTPLTLKCSPKSEAVTFAGGATSRYIYSRLPEVTVPVRMLAGRKSYMAHPNFAAPGETGL</sequence>
<proteinExistence type="predicted"/>
<dbReference type="SUPFAM" id="SSF53474">
    <property type="entry name" value="alpha/beta-Hydrolases"/>
    <property type="match status" value="1"/>
</dbReference>
<dbReference type="AlphaFoldDB" id="A0AAD5S0S7"/>
<gene>
    <name evidence="2" type="ORF">HK097_004972</name>
</gene>
<evidence type="ECO:0000259" key="1">
    <source>
        <dbReference type="Pfam" id="PF12697"/>
    </source>
</evidence>
<dbReference type="InterPro" id="IPR029058">
    <property type="entry name" value="AB_hydrolase_fold"/>
</dbReference>
<protein>
    <recommendedName>
        <fullName evidence="1">AB hydrolase-1 domain-containing protein</fullName>
    </recommendedName>
</protein>
<accession>A0AAD5S0S7</accession>
<dbReference type="Gene3D" id="3.40.50.1820">
    <property type="entry name" value="alpha/beta hydrolase"/>
    <property type="match status" value="1"/>
</dbReference>
<evidence type="ECO:0000313" key="2">
    <source>
        <dbReference type="EMBL" id="KAJ3033105.1"/>
    </source>
</evidence>
<dbReference type="Proteomes" id="UP001212841">
    <property type="component" value="Unassembled WGS sequence"/>
</dbReference>
<keyword evidence="3" id="KW-1185">Reference proteome</keyword>
<dbReference type="Pfam" id="PF12697">
    <property type="entry name" value="Abhydrolase_6"/>
    <property type="match status" value="1"/>
</dbReference>
<reference evidence="2" key="1">
    <citation type="submission" date="2020-05" db="EMBL/GenBank/DDBJ databases">
        <title>Phylogenomic resolution of chytrid fungi.</title>
        <authorList>
            <person name="Stajich J.E."/>
            <person name="Amses K."/>
            <person name="Simmons R."/>
            <person name="Seto K."/>
            <person name="Myers J."/>
            <person name="Bonds A."/>
            <person name="Quandt C.A."/>
            <person name="Barry K."/>
            <person name="Liu P."/>
            <person name="Grigoriev I."/>
            <person name="Longcore J.E."/>
            <person name="James T.Y."/>
        </authorList>
    </citation>
    <scope>NUCLEOTIDE SEQUENCE</scope>
    <source>
        <strain evidence="2">JEL0318</strain>
    </source>
</reference>
<dbReference type="EMBL" id="JADGJD010002342">
    <property type="protein sequence ID" value="KAJ3033105.1"/>
    <property type="molecule type" value="Genomic_DNA"/>
</dbReference>
<name>A0AAD5S0S7_9FUNG</name>
<organism evidence="2 3">
    <name type="scientific">Rhizophlyctis rosea</name>
    <dbReference type="NCBI Taxonomy" id="64517"/>
    <lineage>
        <taxon>Eukaryota</taxon>
        <taxon>Fungi</taxon>
        <taxon>Fungi incertae sedis</taxon>
        <taxon>Chytridiomycota</taxon>
        <taxon>Chytridiomycota incertae sedis</taxon>
        <taxon>Chytridiomycetes</taxon>
        <taxon>Rhizophlyctidales</taxon>
        <taxon>Rhizophlyctidaceae</taxon>
        <taxon>Rhizophlyctis</taxon>
    </lineage>
</organism>
<dbReference type="InterPro" id="IPR000073">
    <property type="entry name" value="AB_hydrolase_1"/>
</dbReference>
<feature type="domain" description="AB hydrolase-1" evidence="1">
    <location>
        <begin position="46"/>
        <end position="211"/>
    </location>
</feature>